<dbReference type="Pfam" id="PF02518">
    <property type="entry name" value="HATPase_c"/>
    <property type="match status" value="1"/>
</dbReference>
<keyword evidence="8" id="KW-0808">Transferase</keyword>
<feature type="transmembrane region" description="Helical" evidence="17">
    <location>
        <begin position="420"/>
        <end position="444"/>
    </location>
</feature>
<comment type="subcellular location">
    <subcellularLocation>
        <location evidence="2">Cell membrane</location>
    </subcellularLocation>
    <subcellularLocation>
        <location evidence="3">Membrane raft</location>
        <topology evidence="3">Multi-pass membrane protein</topology>
    </subcellularLocation>
</comment>
<protein>
    <recommendedName>
        <fullName evidence="5">histidine kinase</fullName>
        <ecNumber evidence="5">2.7.13.3</ecNumber>
    </recommendedName>
</protein>
<evidence type="ECO:0000256" key="5">
    <source>
        <dbReference type="ARBA" id="ARBA00012438"/>
    </source>
</evidence>
<dbReference type="AlphaFoldDB" id="A0A4Z0PRS9"/>
<evidence type="ECO:0000259" key="18">
    <source>
        <dbReference type="PROSITE" id="PS50109"/>
    </source>
</evidence>
<dbReference type="InterPro" id="IPR038377">
    <property type="entry name" value="Na/Glc_symporter_sf"/>
</dbReference>
<keyword evidence="11 19" id="KW-0418">Kinase</keyword>
<evidence type="ECO:0000256" key="13">
    <source>
        <dbReference type="ARBA" id="ARBA00022989"/>
    </source>
</evidence>
<dbReference type="PRINTS" id="PR00344">
    <property type="entry name" value="BCTRLSENSOR"/>
</dbReference>
<feature type="transmembrane region" description="Helical" evidence="17">
    <location>
        <begin position="286"/>
        <end position="313"/>
    </location>
</feature>
<comment type="caution">
    <text evidence="19">The sequence shown here is derived from an EMBL/GenBank/DDBJ whole genome shotgun (WGS) entry which is preliminary data.</text>
</comment>
<dbReference type="Gene3D" id="1.20.1730.10">
    <property type="entry name" value="Sodium/glucose cotransporter"/>
    <property type="match status" value="1"/>
</dbReference>
<keyword evidence="16" id="KW-0175">Coiled coil</keyword>
<evidence type="ECO:0000256" key="3">
    <source>
        <dbReference type="ARBA" id="ARBA00004314"/>
    </source>
</evidence>
<feature type="transmembrane region" description="Helical" evidence="17">
    <location>
        <begin position="115"/>
        <end position="133"/>
    </location>
</feature>
<keyword evidence="12" id="KW-0067">ATP-binding</keyword>
<dbReference type="EMBL" id="SRLD01000001">
    <property type="protein sequence ID" value="TGE20026.1"/>
    <property type="molecule type" value="Genomic_DNA"/>
</dbReference>
<comment type="catalytic activity">
    <reaction evidence="1">
        <text>ATP + protein L-histidine = ADP + protein N-phospho-L-histidine.</text>
        <dbReference type="EC" id="2.7.13.3"/>
    </reaction>
</comment>
<evidence type="ECO:0000313" key="19">
    <source>
        <dbReference type="EMBL" id="TGE20026.1"/>
    </source>
</evidence>
<feature type="transmembrane region" description="Helical" evidence="17">
    <location>
        <begin position="398"/>
        <end position="414"/>
    </location>
</feature>
<dbReference type="InterPro" id="IPR004358">
    <property type="entry name" value="Sig_transdc_His_kin-like_C"/>
</dbReference>
<dbReference type="RefSeq" id="WP_135495686.1">
    <property type="nucleotide sequence ID" value="NZ_SRLD01000001.1"/>
</dbReference>
<organism evidence="19 20">
    <name type="scientific">Hymenobacter elongatus</name>
    <dbReference type="NCBI Taxonomy" id="877208"/>
    <lineage>
        <taxon>Bacteria</taxon>
        <taxon>Pseudomonadati</taxon>
        <taxon>Bacteroidota</taxon>
        <taxon>Cytophagia</taxon>
        <taxon>Cytophagales</taxon>
        <taxon>Hymenobacteraceae</taxon>
        <taxon>Hymenobacter</taxon>
    </lineage>
</organism>
<evidence type="ECO:0000256" key="8">
    <source>
        <dbReference type="ARBA" id="ARBA00022679"/>
    </source>
</evidence>
<dbReference type="CDD" id="cd00082">
    <property type="entry name" value="HisKA"/>
    <property type="match status" value="1"/>
</dbReference>
<evidence type="ECO:0000256" key="4">
    <source>
        <dbReference type="ARBA" id="ARBA00006434"/>
    </source>
</evidence>
<feature type="transmembrane region" description="Helical" evidence="17">
    <location>
        <begin position="192"/>
        <end position="219"/>
    </location>
</feature>
<evidence type="ECO:0000256" key="6">
    <source>
        <dbReference type="ARBA" id="ARBA00022475"/>
    </source>
</evidence>
<dbReference type="Proteomes" id="UP000297739">
    <property type="component" value="Unassembled WGS sequence"/>
</dbReference>
<dbReference type="PANTHER" id="PTHR43711:SF1">
    <property type="entry name" value="HISTIDINE KINASE 1"/>
    <property type="match status" value="1"/>
</dbReference>
<keyword evidence="15 17" id="KW-0472">Membrane</keyword>
<feature type="transmembrane region" description="Helical" evidence="17">
    <location>
        <begin position="6"/>
        <end position="24"/>
    </location>
</feature>
<evidence type="ECO:0000256" key="15">
    <source>
        <dbReference type="ARBA" id="ARBA00023136"/>
    </source>
</evidence>
<dbReference type="SUPFAM" id="SSF55874">
    <property type="entry name" value="ATPase domain of HSP90 chaperone/DNA topoisomerase II/histidine kinase"/>
    <property type="match status" value="1"/>
</dbReference>
<accession>A0A4Z0PRS9</accession>
<dbReference type="InterPro" id="IPR036097">
    <property type="entry name" value="HisK_dim/P_sf"/>
</dbReference>
<dbReference type="FunFam" id="1.10.287.130:FF:000001">
    <property type="entry name" value="Two-component sensor histidine kinase"/>
    <property type="match status" value="1"/>
</dbReference>
<dbReference type="InterPro" id="IPR050736">
    <property type="entry name" value="Sensor_HK_Regulatory"/>
</dbReference>
<dbReference type="GO" id="GO:0005524">
    <property type="term" value="F:ATP binding"/>
    <property type="evidence" value="ECO:0007669"/>
    <property type="project" value="UniProtKB-KW"/>
</dbReference>
<keyword evidence="10" id="KW-0547">Nucleotide-binding</keyword>
<dbReference type="FunFam" id="3.30.565.10:FF:000023">
    <property type="entry name" value="PAS domain-containing sensor histidine kinase"/>
    <property type="match status" value="1"/>
</dbReference>
<dbReference type="GO" id="GO:0000155">
    <property type="term" value="F:phosphorelay sensor kinase activity"/>
    <property type="evidence" value="ECO:0007669"/>
    <property type="project" value="InterPro"/>
</dbReference>
<dbReference type="OrthoDB" id="9764438at2"/>
<dbReference type="Gene3D" id="1.10.287.130">
    <property type="match status" value="1"/>
</dbReference>
<evidence type="ECO:0000256" key="11">
    <source>
        <dbReference type="ARBA" id="ARBA00022777"/>
    </source>
</evidence>
<evidence type="ECO:0000256" key="9">
    <source>
        <dbReference type="ARBA" id="ARBA00022692"/>
    </source>
</evidence>
<dbReference type="GO" id="GO:0045121">
    <property type="term" value="C:membrane raft"/>
    <property type="evidence" value="ECO:0007669"/>
    <property type="project" value="UniProtKB-SubCell"/>
</dbReference>
<evidence type="ECO:0000256" key="1">
    <source>
        <dbReference type="ARBA" id="ARBA00000085"/>
    </source>
</evidence>
<dbReference type="SMART" id="SM00387">
    <property type="entry name" value="HATPase_c"/>
    <property type="match status" value="1"/>
</dbReference>
<dbReference type="PROSITE" id="PS50109">
    <property type="entry name" value="HIS_KIN"/>
    <property type="match status" value="1"/>
</dbReference>
<evidence type="ECO:0000256" key="12">
    <source>
        <dbReference type="ARBA" id="ARBA00022840"/>
    </source>
</evidence>
<dbReference type="CDD" id="cd10322">
    <property type="entry name" value="SLC5sbd"/>
    <property type="match status" value="1"/>
</dbReference>
<proteinExistence type="inferred from homology"/>
<comment type="similarity">
    <text evidence="4">Belongs to the sodium:solute symporter (SSF) (TC 2.A.21) family.</text>
</comment>
<keyword evidence="7" id="KW-0597">Phosphoprotein</keyword>
<dbReference type="EC" id="2.7.13.3" evidence="5"/>
<keyword evidence="13 17" id="KW-1133">Transmembrane helix</keyword>
<dbReference type="PROSITE" id="PS50283">
    <property type="entry name" value="NA_SOLUT_SYMP_3"/>
    <property type="match status" value="1"/>
</dbReference>
<evidence type="ECO:0000256" key="14">
    <source>
        <dbReference type="ARBA" id="ARBA00023012"/>
    </source>
</evidence>
<feature type="transmembrane region" description="Helical" evidence="17">
    <location>
        <begin position="239"/>
        <end position="265"/>
    </location>
</feature>
<feature type="transmembrane region" description="Helical" evidence="17">
    <location>
        <begin position="36"/>
        <end position="55"/>
    </location>
</feature>
<keyword evidence="20" id="KW-1185">Reference proteome</keyword>
<gene>
    <name evidence="19" type="ORF">E5J99_00210</name>
</gene>
<dbReference type="InterPro" id="IPR003661">
    <property type="entry name" value="HisK_dim/P_dom"/>
</dbReference>
<feature type="domain" description="Histidine kinase" evidence="18">
    <location>
        <begin position="694"/>
        <end position="915"/>
    </location>
</feature>
<evidence type="ECO:0000256" key="7">
    <source>
        <dbReference type="ARBA" id="ARBA00022553"/>
    </source>
</evidence>
<feature type="transmembrane region" description="Helical" evidence="17">
    <location>
        <begin position="61"/>
        <end position="86"/>
    </location>
</feature>
<keyword evidence="6" id="KW-1003">Cell membrane</keyword>
<dbReference type="InterPro" id="IPR005467">
    <property type="entry name" value="His_kinase_dom"/>
</dbReference>
<dbReference type="GO" id="GO:0022857">
    <property type="term" value="F:transmembrane transporter activity"/>
    <property type="evidence" value="ECO:0007669"/>
    <property type="project" value="InterPro"/>
</dbReference>
<feature type="coiled-coil region" evidence="16">
    <location>
        <begin position="646"/>
        <end position="687"/>
    </location>
</feature>
<keyword evidence="14" id="KW-0902">Two-component regulatory system</keyword>
<evidence type="ECO:0000256" key="2">
    <source>
        <dbReference type="ARBA" id="ARBA00004236"/>
    </source>
</evidence>
<dbReference type="PANTHER" id="PTHR43711">
    <property type="entry name" value="TWO-COMPONENT HISTIDINE KINASE"/>
    <property type="match status" value="1"/>
</dbReference>
<dbReference type="InterPro" id="IPR036890">
    <property type="entry name" value="HATPase_C_sf"/>
</dbReference>
<dbReference type="SMART" id="SM00388">
    <property type="entry name" value="HisKA"/>
    <property type="match status" value="1"/>
</dbReference>
<feature type="transmembrane region" description="Helical" evidence="17">
    <location>
        <begin position="153"/>
        <end position="180"/>
    </location>
</feature>
<evidence type="ECO:0000313" key="20">
    <source>
        <dbReference type="Proteomes" id="UP000297739"/>
    </source>
</evidence>
<feature type="transmembrane region" description="Helical" evidence="17">
    <location>
        <begin position="333"/>
        <end position="357"/>
    </location>
</feature>
<dbReference type="GO" id="GO:0005886">
    <property type="term" value="C:plasma membrane"/>
    <property type="evidence" value="ECO:0007669"/>
    <property type="project" value="UniProtKB-SubCell"/>
</dbReference>
<dbReference type="Pfam" id="PF00512">
    <property type="entry name" value="HisKA"/>
    <property type="match status" value="1"/>
</dbReference>
<name>A0A4Z0PRS9_9BACT</name>
<feature type="transmembrane region" description="Helical" evidence="17">
    <location>
        <begin position="451"/>
        <end position="473"/>
    </location>
</feature>
<keyword evidence="9 17" id="KW-0812">Transmembrane</keyword>
<evidence type="ECO:0000256" key="16">
    <source>
        <dbReference type="SAM" id="Coils"/>
    </source>
</evidence>
<sequence length="915" mass="99186">MSKLLVIGFSLGYLALLFGVAYAAERRSAARKSLVSNPYVYALSMAVYCTAWTYYGSVGRAAHFGLEFVGIYLGPTLLAPAWWLVLRKIIRICRLQRLTSIADFISARYGKSASLGALVTVVSVLGIVPYISLQIKAIAASFDIITGGPGSGLALHSGSAAGSALYTTAALAFFTIIFGVRSVEATERHEGMVLAVALESLVKLVAFLAVGIFVTFGLFDGFGDVFAKASAVPALSRLFTLQGAGTSGTQWFTLLVLSVAAILVLPRQFQVSVVENVNEDHLRKAMWLFPLYLIVINLFVLPIAFGGALLYAGRGLDADTFVLALPLDSGHPWLALLTYLGGLSAASSMIIVETIALSVMMSNSLLMPLLVRMPAAHASAQTRWFAYLGQVALQSRRLAVVLVLLLAYGYYRFIGHTLPLVNIGLVSFAAVAQFVPVVLGSLYWKGGTRRGAMAGILAGFIIWFFTLVLPTMVGSHMLPATFISEGAFGWSGLRPFALFGLDGLDYLSHGLFWSWFFNIGLYVGVSLLAEPSALEQRQADVFVDVFRYRNVFEGPAGWQSSAALPDVRALLTGFLGKKRTAQALRAFADRFPDAHPTETLATEADPRLLAYAEKLLAGSIGPASARLLLTSSVGVEDISFDNVVVILRESQQLLEANRQLQKQSRQLQRLTADLRTAYDQLQALDQQKDEFLYTVTHELRTPLTSIRALSEILADNPDIEEDERNHFLQTITKESERLSRLITLVLDLEKYESGKATLDCTPVDVAEIITDAIDSVGQLVRAKGIRLDVAVPPGLPMLSGDRDRLMQVLVNLLSNAVKSCRADGTGHIAVAAQTPGGAVLRLSITDNGKGIDPAYHTLIFDKFFQAQNQTTRKPEGSGLGLAITKKIVELHAGRIWVESQPERGACFSLELPTVP</sequence>
<reference evidence="19 20" key="1">
    <citation type="submission" date="2019-04" db="EMBL/GenBank/DDBJ databases">
        <authorList>
            <person name="Feng G."/>
            <person name="Zhang J."/>
            <person name="Zhu H."/>
        </authorList>
    </citation>
    <scope>NUCLEOTIDE SEQUENCE [LARGE SCALE GENOMIC DNA]</scope>
    <source>
        <strain evidence="19 20">JCM 17223</strain>
    </source>
</reference>
<dbReference type="InterPro" id="IPR003594">
    <property type="entry name" value="HATPase_dom"/>
</dbReference>
<evidence type="ECO:0000256" key="10">
    <source>
        <dbReference type="ARBA" id="ARBA00022741"/>
    </source>
</evidence>
<dbReference type="Gene3D" id="3.30.565.10">
    <property type="entry name" value="Histidine kinase-like ATPase, C-terminal domain"/>
    <property type="match status" value="1"/>
</dbReference>
<dbReference type="SUPFAM" id="SSF47384">
    <property type="entry name" value="Homodimeric domain of signal transducing histidine kinase"/>
    <property type="match status" value="1"/>
</dbReference>
<evidence type="ECO:0000256" key="17">
    <source>
        <dbReference type="SAM" id="Phobius"/>
    </source>
</evidence>
<dbReference type="InterPro" id="IPR001734">
    <property type="entry name" value="Na/solute_symporter"/>
</dbReference>